<dbReference type="EMBL" id="SLXF01000002">
    <property type="protein sequence ID" value="TCP08561.1"/>
    <property type="molecule type" value="Genomic_DNA"/>
</dbReference>
<evidence type="ECO:0000313" key="7">
    <source>
        <dbReference type="EMBL" id="PPE71429.1"/>
    </source>
</evidence>
<evidence type="ECO:0000313" key="9">
    <source>
        <dbReference type="Proteomes" id="UP000239406"/>
    </source>
</evidence>
<reference evidence="8 10" key="2">
    <citation type="submission" date="2019-03" db="EMBL/GenBank/DDBJ databases">
        <title>Genomic Encyclopedia of Type Strains, Phase IV (KMG-IV): sequencing the most valuable type-strain genomes for metagenomic binning, comparative biology and taxonomic classification.</title>
        <authorList>
            <person name="Goeker M."/>
        </authorList>
    </citation>
    <scope>NUCLEOTIDE SEQUENCE [LARGE SCALE GENOMIC DNA]</scope>
    <source>
        <strain evidence="8 10">DSM 15264</strain>
    </source>
</reference>
<protein>
    <submittedName>
        <fullName evidence="7">Entericidin</fullName>
    </submittedName>
    <submittedName>
        <fullName evidence="8">Small secreted protein</fullName>
    </submittedName>
</protein>
<evidence type="ECO:0000256" key="4">
    <source>
        <dbReference type="ARBA" id="ARBA00023136"/>
    </source>
</evidence>
<dbReference type="GO" id="GO:0009636">
    <property type="term" value="P:response to toxic substance"/>
    <property type="evidence" value="ECO:0007669"/>
    <property type="project" value="InterPro"/>
</dbReference>
<evidence type="ECO:0000313" key="10">
    <source>
        <dbReference type="Proteomes" id="UP000294772"/>
    </source>
</evidence>
<accession>A0A2S5T8Z5</accession>
<keyword evidence="3" id="KW-0732">Signal</keyword>
<dbReference type="EMBL" id="PSNY01000001">
    <property type="protein sequence ID" value="PPE71429.1"/>
    <property type="molecule type" value="Genomic_DNA"/>
</dbReference>
<dbReference type="GO" id="GO:0016020">
    <property type="term" value="C:membrane"/>
    <property type="evidence" value="ECO:0007669"/>
    <property type="project" value="InterPro"/>
</dbReference>
<dbReference type="Proteomes" id="UP000239406">
    <property type="component" value="Unassembled WGS sequence"/>
</dbReference>
<keyword evidence="6" id="KW-0449">Lipoprotein</keyword>
<evidence type="ECO:0000256" key="3">
    <source>
        <dbReference type="ARBA" id="ARBA00022729"/>
    </source>
</evidence>
<evidence type="ECO:0000313" key="8">
    <source>
        <dbReference type="EMBL" id="TCP08561.1"/>
    </source>
</evidence>
<dbReference type="InterPro" id="IPR012556">
    <property type="entry name" value="Entericidin"/>
</dbReference>
<keyword evidence="4" id="KW-0472">Membrane</keyword>
<dbReference type="PROSITE" id="PS51257">
    <property type="entry name" value="PROKAR_LIPOPROTEIN"/>
    <property type="match status" value="1"/>
</dbReference>
<reference evidence="7 9" key="1">
    <citation type="submission" date="2018-02" db="EMBL/GenBank/DDBJ databases">
        <title>Reclassifiation of [Polyangium] brachysporum DSM 7029 as Guopingzhaonella breviflexa gen. nov., sp. nov., a member of the family Comamonadaceae.</title>
        <authorList>
            <person name="Tang B."/>
        </authorList>
    </citation>
    <scope>NUCLEOTIDE SEQUENCE [LARGE SCALE GENOMIC DNA]</scope>
    <source>
        <strain evidence="7 9">DSM 15344</strain>
    </source>
</reference>
<dbReference type="RefSeq" id="WP_104355624.1">
    <property type="nucleotide sequence ID" value="NZ_CALFFA010000065.1"/>
</dbReference>
<name>A0A2S5T8Z5_9BURK</name>
<sequence length="41" mass="4404">MKRIATLMAALALLAGCNTFEGLGKDIQKAGEKIEDAARRK</sequence>
<evidence type="ECO:0000256" key="6">
    <source>
        <dbReference type="ARBA" id="ARBA00023288"/>
    </source>
</evidence>
<keyword evidence="5" id="KW-0564">Palmitate</keyword>
<keyword evidence="2" id="KW-1003">Cell membrane</keyword>
<evidence type="ECO:0000256" key="5">
    <source>
        <dbReference type="ARBA" id="ARBA00023139"/>
    </source>
</evidence>
<organism evidence="7 9">
    <name type="scientific">Caldimonas thermodepolymerans</name>
    <dbReference type="NCBI Taxonomy" id="215580"/>
    <lineage>
        <taxon>Bacteria</taxon>
        <taxon>Pseudomonadati</taxon>
        <taxon>Pseudomonadota</taxon>
        <taxon>Betaproteobacteria</taxon>
        <taxon>Burkholderiales</taxon>
        <taxon>Sphaerotilaceae</taxon>
        <taxon>Caldimonas</taxon>
    </lineage>
</organism>
<dbReference type="Pfam" id="PF08085">
    <property type="entry name" value="Entericidin"/>
    <property type="match status" value="1"/>
</dbReference>
<dbReference type="AlphaFoldDB" id="A0A2S5T8Z5"/>
<keyword evidence="9" id="KW-1185">Reference proteome</keyword>
<evidence type="ECO:0000256" key="1">
    <source>
        <dbReference type="ARBA" id="ARBA00010296"/>
    </source>
</evidence>
<dbReference type="Proteomes" id="UP000294772">
    <property type="component" value="Unassembled WGS sequence"/>
</dbReference>
<comment type="similarity">
    <text evidence="1">Belongs to the EcnA/EcnB lipoprotein family.</text>
</comment>
<proteinExistence type="inferred from homology"/>
<gene>
    <name evidence="7" type="ORF">C1702_00025</name>
    <name evidence="8" type="ORF">EV676_10267</name>
</gene>
<comment type="caution">
    <text evidence="7">The sequence shown here is derived from an EMBL/GenBank/DDBJ whole genome shotgun (WGS) entry which is preliminary data.</text>
</comment>
<evidence type="ECO:0000256" key="2">
    <source>
        <dbReference type="ARBA" id="ARBA00022475"/>
    </source>
</evidence>